<protein>
    <submittedName>
        <fullName evidence="2">Uncharacterized protein</fullName>
    </submittedName>
</protein>
<accession>A0ABD1AXJ4</accession>
<keyword evidence="3" id="KW-1185">Reference proteome</keyword>
<dbReference type="PANTHER" id="PTHR33622">
    <property type="entry name" value="OS03G0724500 PROTEIN"/>
    <property type="match status" value="1"/>
</dbReference>
<reference evidence="2 3" key="1">
    <citation type="submission" date="2024-04" db="EMBL/GenBank/DDBJ databases">
        <title>Genome assembly C_amara_ONT_v2.</title>
        <authorList>
            <person name="Yant L."/>
            <person name="Moore C."/>
            <person name="Slenker M."/>
        </authorList>
    </citation>
    <scope>NUCLEOTIDE SEQUENCE [LARGE SCALE GENOMIC DNA]</scope>
    <source>
        <tissue evidence="2">Leaf</tissue>
    </source>
</reference>
<evidence type="ECO:0000313" key="3">
    <source>
        <dbReference type="Proteomes" id="UP001558713"/>
    </source>
</evidence>
<dbReference type="AlphaFoldDB" id="A0ABD1AXJ4"/>
<evidence type="ECO:0000256" key="1">
    <source>
        <dbReference type="SAM" id="MobiDB-lite"/>
    </source>
</evidence>
<feature type="compositionally biased region" description="Polar residues" evidence="1">
    <location>
        <begin position="1"/>
        <end position="19"/>
    </location>
</feature>
<dbReference type="Proteomes" id="UP001558713">
    <property type="component" value="Unassembled WGS sequence"/>
</dbReference>
<feature type="compositionally biased region" description="Low complexity" evidence="1">
    <location>
        <begin position="20"/>
        <end position="33"/>
    </location>
</feature>
<dbReference type="PANTHER" id="PTHR33622:SF10">
    <property type="entry name" value="MARKER FOR OXIDATIVE STRESS RESPONSE PROTEIN"/>
    <property type="match status" value="1"/>
</dbReference>
<organism evidence="2 3">
    <name type="scientific">Cardamine amara subsp. amara</name>
    <dbReference type="NCBI Taxonomy" id="228776"/>
    <lineage>
        <taxon>Eukaryota</taxon>
        <taxon>Viridiplantae</taxon>
        <taxon>Streptophyta</taxon>
        <taxon>Embryophyta</taxon>
        <taxon>Tracheophyta</taxon>
        <taxon>Spermatophyta</taxon>
        <taxon>Magnoliopsida</taxon>
        <taxon>eudicotyledons</taxon>
        <taxon>Gunneridae</taxon>
        <taxon>Pentapetalae</taxon>
        <taxon>rosids</taxon>
        <taxon>malvids</taxon>
        <taxon>Brassicales</taxon>
        <taxon>Brassicaceae</taxon>
        <taxon>Cardamineae</taxon>
        <taxon>Cardamine</taxon>
    </lineage>
</organism>
<feature type="compositionally biased region" description="Polar residues" evidence="1">
    <location>
        <begin position="34"/>
        <end position="44"/>
    </location>
</feature>
<name>A0ABD1AXJ4_CARAN</name>
<proteinExistence type="predicted"/>
<dbReference type="EMBL" id="JBANAX010000456">
    <property type="protein sequence ID" value="KAL1208149.1"/>
    <property type="molecule type" value="Genomic_DNA"/>
</dbReference>
<sequence length="114" mass="12717">MDSQTNQTVDTETNQTVASQTNQTVDTQTNQTVASQTKPEATSSCRKRVKDDNATYFANLKDRMDEFIHASMDDHKACFKTTMNKIFGTSNVVAAEKQAETKPVEIHSPLDQTK</sequence>
<gene>
    <name evidence="2" type="ORF">V5N11_034871</name>
</gene>
<evidence type="ECO:0000313" key="2">
    <source>
        <dbReference type="EMBL" id="KAL1208149.1"/>
    </source>
</evidence>
<feature type="region of interest" description="Disordered" evidence="1">
    <location>
        <begin position="1"/>
        <end position="46"/>
    </location>
</feature>
<comment type="caution">
    <text evidence="2">The sequence shown here is derived from an EMBL/GenBank/DDBJ whole genome shotgun (WGS) entry which is preliminary data.</text>
</comment>